<dbReference type="InterPro" id="IPR045165">
    <property type="entry name" value="Nitrobindin"/>
</dbReference>
<accession>A0A7M4DFX2</accession>
<evidence type="ECO:0000259" key="3">
    <source>
        <dbReference type="Pfam" id="PF08768"/>
    </source>
</evidence>
<comment type="caution">
    <text evidence="4">The sequence shown here is derived from an EMBL/GenBank/DDBJ whole genome shotgun (WGS) entry which is preliminary data.</text>
</comment>
<dbReference type="RefSeq" id="WP_156739848.1">
    <property type="nucleotide sequence ID" value="NZ_CACRYJ010000016.1"/>
</dbReference>
<feature type="domain" description="THAP4-like heme-binding" evidence="3">
    <location>
        <begin position="14"/>
        <end position="208"/>
    </location>
</feature>
<feature type="region of interest" description="Disordered" evidence="2">
    <location>
        <begin position="97"/>
        <end position="126"/>
    </location>
</feature>
<dbReference type="CDD" id="cd07828">
    <property type="entry name" value="lipocalin_heme-bd-THAP4-like"/>
    <property type="match status" value="1"/>
</dbReference>
<gene>
    <name evidence="4" type="ORF">HALOF300_01017</name>
</gene>
<comment type="caution">
    <text evidence="1">Lacks conserved residue(s) required for the propagation of feature annotation.</text>
</comment>
<evidence type="ECO:0000256" key="1">
    <source>
        <dbReference type="HAMAP-Rule" id="MF_01297"/>
    </source>
</evidence>
<dbReference type="Proteomes" id="UP000419743">
    <property type="component" value="Unassembled WGS sequence"/>
</dbReference>
<evidence type="ECO:0000313" key="4">
    <source>
        <dbReference type="EMBL" id="VZO35815.1"/>
    </source>
</evidence>
<protein>
    <recommendedName>
        <fullName evidence="1">Ferric nitrobindin-like protein</fullName>
    </recommendedName>
</protein>
<comment type="caution">
    <text evidence="1">Lacks the conserved His residue that binds heme iron in the nitrobindin family.</text>
</comment>
<dbReference type="Pfam" id="PF08768">
    <property type="entry name" value="THAP4_heme-bd"/>
    <property type="match status" value="1"/>
</dbReference>
<reference evidence="4 5" key="1">
    <citation type="submission" date="2019-11" db="EMBL/GenBank/DDBJ databases">
        <authorList>
            <person name="Criscuolo A."/>
        </authorList>
    </citation>
    <scope>NUCLEOTIDE SEQUENCE [LARGE SCALE GENOMIC DNA]</scope>
    <source>
        <strain evidence="4">CIP111667</strain>
    </source>
</reference>
<dbReference type="HAMAP" id="MF_01297">
    <property type="entry name" value="nitrobindin"/>
    <property type="match status" value="1"/>
</dbReference>
<dbReference type="AlphaFoldDB" id="A0A7M4DFX2"/>
<dbReference type="Gene3D" id="2.40.128.20">
    <property type="match status" value="1"/>
</dbReference>
<organism evidence="4 5">
    <name type="scientific">Occultella aeris</name>
    <dbReference type="NCBI Taxonomy" id="2761496"/>
    <lineage>
        <taxon>Bacteria</taxon>
        <taxon>Bacillati</taxon>
        <taxon>Actinomycetota</taxon>
        <taxon>Actinomycetes</taxon>
        <taxon>Micrococcales</taxon>
        <taxon>Ruaniaceae</taxon>
        <taxon>Occultella</taxon>
    </lineage>
</organism>
<dbReference type="SUPFAM" id="SSF50814">
    <property type="entry name" value="Lipocalins"/>
    <property type="match status" value="1"/>
</dbReference>
<dbReference type="PANTHER" id="PTHR15854">
    <property type="entry name" value="THAP4 PROTEIN"/>
    <property type="match status" value="1"/>
</dbReference>
<dbReference type="EMBL" id="CACRYJ010000016">
    <property type="protein sequence ID" value="VZO35815.1"/>
    <property type="molecule type" value="Genomic_DNA"/>
</dbReference>
<dbReference type="PANTHER" id="PTHR15854:SF4">
    <property type="entry name" value="PEROXYNITRITE ISOMERASE THAP4"/>
    <property type="match status" value="1"/>
</dbReference>
<proteinExistence type="inferred from homology"/>
<feature type="short sequence motif" description="GXWXGXG" evidence="1">
    <location>
        <begin position="21"/>
        <end position="27"/>
    </location>
</feature>
<name>A0A7M4DFX2_9MICO</name>
<keyword evidence="5" id="KW-1185">Reference proteome</keyword>
<sequence>MSFAIPDGLAPETYPLAWLLGTWRGPGFLSYPDIPERPILVEVSFTSDGGPYLAYTATTWNLDGELDSLEGDIDVAALRPGPVWATESGFWRVVPTVPDDPSALTDPPAPAAPAAEGETTDSVAPPPSATEIEVLLAEPSGHVSVYLGVVQGPRIELATDLVARTASGAEVSAAARMYGLVRSELMWATDLAAFGHEMQSYSSGRLQRQ</sequence>
<comment type="similarity">
    <text evidence="1">Belongs to the nitrobindin family.</text>
</comment>
<dbReference type="InterPro" id="IPR012674">
    <property type="entry name" value="Calycin"/>
</dbReference>
<dbReference type="InterPro" id="IPR014878">
    <property type="entry name" value="THAP4-like_heme-bd"/>
</dbReference>
<evidence type="ECO:0000256" key="2">
    <source>
        <dbReference type="SAM" id="MobiDB-lite"/>
    </source>
</evidence>
<dbReference type="InterPro" id="IPR022939">
    <property type="entry name" value="Nb(III)_bact/plant"/>
</dbReference>
<evidence type="ECO:0000313" key="5">
    <source>
        <dbReference type="Proteomes" id="UP000419743"/>
    </source>
</evidence>